<evidence type="ECO:0000256" key="2">
    <source>
        <dbReference type="ARBA" id="ARBA00022475"/>
    </source>
</evidence>
<evidence type="ECO:0000256" key="6">
    <source>
        <dbReference type="ARBA" id="ARBA00022989"/>
    </source>
</evidence>
<dbReference type="PANTHER" id="PTHR33908">
    <property type="entry name" value="MANNOSYLTRANSFERASE YKCB-RELATED"/>
    <property type="match status" value="1"/>
</dbReference>
<sequence>MQALNNINKYFNTARTGKKDVIILSILFFLFALRIFLVFDMGLMPQDAYYFFYSEHLDLSYFDHPSGIAWVLWLFTSILGKKVFVVKLAITLVTFCTQAAFVILATCFLDWLGILQATILLFSTVLISVLSLVATPDVPLLLFWTLSIIALHQAIFQNRKGFWVLAGIFMGLAFNSKYTAVFLPAGLLMYLVLSPVHRKMLLSFWPWLSLLLFAILTLPVIIWNYNHDFASIKFQSVNRAEEAGDSFNFLNLPGVIGHQAFLLVPVLLFALFWMLRSMYKKYRLKLSTIPAPQLFLFSFFAPVFLGFLFIAVFYWVKINWMMPAYITGIILASMYIKPQWVQYQLIGSLIIHLVMAVEIIFYPVEVKSDDTWMGWDQLAGQVKEVRQQYPGYFIFSADDYKTSAILNFYFDDMVYSKNIIGQPALQFDYVGPNLQTLQGKNAIFIDSHPDLSPCGIYPTELNKYFTQVTQLQPILVKKGGKVVRSFCVYTCMNYKP</sequence>
<evidence type="ECO:0000259" key="9">
    <source>
        <dbReference type="Pfam" id="PF13231"/>
    </source>
</evidence>
<proteinExistence type="predicted"/>
<keyword evidence="5 8" id="KW-0812">Transmembrane</keyword>
<dbReference type="Pfam" id="PF13231">
    <property type="entry name" value="PMT_2"/>
    <property type="match status" value="1"/>
</dbReference>
<evidence type="ECO:0000256" key="1">
    <source>
        <dbReference type="ARBA" id="ARBA00004651"/>
    </source>
</evidence>
<feature type="transmembrane region" description="Helical" evidence="8">
    <location>
        <begin position="162"/>
        <end position="192"/>
    </location>
</feature>
<dbReference type="Proteomes" id="UP000192277">
    <property type="component" value="Unassembled WGS sequence"/>
</dbReference>
<evidence type="ECO:0000313" key="11">
    <source>
        <dbReference type="Proteomes" id="UP000192277"/>
    </source>
</evidence>
<keyword evidence="3" id="KW-0328">Glycosyltransferase</keyword>
<feature type="transmembrane region" description="Helical" evidence="8">
    <location>
        <begin position="59"/>
        <end position="76"/>
    </location>
</feature>
<evidence type="ECO:0000256" key="4">
    <source>
        <dbReference type="ARBA" id="ARBA00022679"/>
    </source>
</evidence>
<accession>A0ABX3P5U8</accession>
<dbReference type="PANTHER" id="PTHR33908:SF11">
    <property type="entry name" value="MEMBRANE PROTEIN"/>
    <property type="match status" value="1"/>
</dbReference>
<evidence type="ECO:0000256" key="5">
    <source>
        <dbReference type="ARBA" id="ARBA00022692"/>
    </source>
</evidence>
<comment type="subcellular location">
    <subcellularLocation>
        <location evidence="1">Cell membrane</location>
        <topology evidence="1">Multi-pass membrane protein</topology>
    </subcellularLocation>
</comment>
<feature type="transmembrane region" description="Helical" evidence="8">
    <location>
        <begin position="343"/>
        <end position="364"/>
    </location>
</feature>
<dbReference type="RefSeq" id="WP_014218188.1">
    <property type="nucleotide sequence ID" value="NZ_LWBO01000003.1"/>
</dbReference>
<feature type="transmembrane region" description="Helical" evidence="8">
    <location>
        <begin position="111"/>
        <end position="133"/>
    </location>
</feature>
<keyword evidence="7 8" id="KW-0472">Membrane</keyword>
<feature type="domain" description="Glycosyltransferase RgtA/B/C/D-like" evidence="9">
    <location>
        <begin position="63"/>
        <end position="223"/>
    </location>
</feature>
<organism evidence="10 11">
    <name type="scientific">Niastella koreensis</name>
    <dbReference type="NCBI Taxonomy" id="354356"/>
    <lineage>
        <taxon>Bacteria</taxon>
        <taxon>Pseudomonadati</taxon>
        <taxon>Bacteroidota</taxon>
        <taxon>Chitinophagia</taxon>
        <taxon>Chitinophagales</taxon>
        <taxon>Chitinophagaceae</taxon>
        <taxon>Niastella</taxon>
    </lineage>
</organism>
<protein>
    <recommendedName>
        <fullName evidence="9">Glycosyltransferase RgtA/B/C/D-like domain-containing protein</fullName>
    </recommendedName>
</protein>
<evidence type="ECO:0000313" key="10">
    <source>
        <dbReference type="EMBL" id="OQP53270.1"/>
    </source>
</evidence>
<keyword evidence="2" id="KW-1003">Cell membrane</keyword>
<evidence type="ECO:0000256" key="8">
    <source>
        <dbReference type="SAM" id="Phobius"/>
    </source>
</evidence>
<feature type="transmembrane region" description="Helical" evidence="8">
    <location>
        <begin position="83"/>
        <end position="105"/>
    </location>
</feature>
<evidence type="ECO:0000256" key="3">
    <source>
        <dbReference type="ARBA" id="ARBA00022676"/>
    </source>
</evidence>
<feature type="transmembrane region" description="Helical" evidence="8">
    <location>
        <begin position="140"/>
        <end position="156"/>
    </location>
</feature>
<keyword evidence="11" id="KW-1185">Reference proteome</keyword>
<evidence type="ECO:0000256" key="7">
    <source>
        <dbReference type="ARBA" id="ARBA00023136"/>
    </source>
</evidence>
<keyword evidence="6 8" id="KW-1133">Transmembrane helix</keyword>
<comment type="caution">
    <text evidence="10">The sequence shown here is derived from an EMBL/GenBank/DDBJ whole genome shotgun (WGS) entry which is preliminary data.</text>
</comment>
<keyword evidence="4" id="KW-0808">Transferase</keyword>
<dbReference type="InterPro" id="IPR050297">
    <property type="entry name" value="LipidA_mod_glycosyltrf_83"/>
</dbReference>
<gene>
    <name evidence="10" type="ORF">A4D02_23045</name>
</gene>
<feature type="transmembrane region" description="Helical" evidence="8">
    <location>
        <begin position="294"/>
        <end position="314"/>
    </location>
</feature>
<name>A0ABX3P5U8_9BACT</name>
<feature type="transmembrane region" description="Helical" evidence="8">
    <location>
        <begin position="255"/>
        <end position="273"/>
    </location>
</feature>
<feature type="transmembrane region" description="Helical" evidence="8">
    <location>
        <begin position="204"/>
        <end position="225"/>
    </location>
</feature>
<feature type="transmembrane region" description="Helical" evidence="8">
    <location>
        <begin position="21"/>
        <end position="39"/>
    </location>
</feature>
<reference evidence="10 11" key="1">
    <citation type="submission" date="2016-04" db="EMBL/GenBank/DDBJ databases">
        <authorList>
            <person name="Chen L."/>
            <person name="Zhuang W."/>
            <person name="Wang G."/>
        </authorList>
    </citation>
    <scope>NUCLEOTIDE SEQUENCE [LARGE SCALE GENOMIC DNA]</scope>
    <source>
        <strain evidence="11">GR20</strain>
    </source>
</reference>
<dbReference type="InterPro" id="IPR038731">
    <property type="entry name" value="RgtA/B/C-like"/>
</dbReference>
<dbReference type="EMBL" id="LWBO01000003">
    <property type="protein sequence ID" value="OQP53270.1"/>
    <property type="molecule type" value="Genomic_DNA"/>
</dbReference>